<dbReference type="Proteomes" id="UP000006790">
    <property type="component" value="Chromosome 1"/>
</dbReference>
<dbReference type="OMA" id="IFHDNDT"/>
<dbReference type="EMBL" id="CP002497">
    <property type="protein sequence ID" value="AET37441.1"/>
    <property type="molecule type" value="Genomic_DNA"/>
</dbReference>
<proteinExistence type="predicted"/>
<keyword evidence="2" id="KW-1185">Reference proteome</keyword>
<evidence type="ECO:0000313" key="1">
    <source>
        <dbReference type="EMBL" id="AET37441.1"/>
    </source>
</evidence>
<dbReference type="GeneID" id="11472578"/>
<evidence type="ECO:0000313" key="2">
    <source>
        <dbReference type="Proteomes" id="UP000006790"/>
    </source>
</evidence>
<organism evidence="1 2">
    <name type="scientific">Eremothecium cymbalariae (strain CBS 270.75 / DBVPG 7215 / KCTC 17166 / NRRL Y-17582)</name>
    <name type="common">Yeast</name>
    <dbReference type="NCBI Taxonomy" id="931890"/>
    <lineage>
        <taxon>Eukaryota</taxon>
        <taxon>Fungi</taxon>
        <taxon>Dikarya</taxon>
        <taxon>Ascomycota</taxon>
        <taxon>Saccharomycotina</taxon>
        <taxon>Saccharomycetes</taxon>
        <taxon>Saccharomycetales</taxon>
        <taxon>Saccharomycetaceae</taxon>
        <taxon>Eremothecium</taxon>
    </lineage>
</organism>
<accession>G8JMX7</accession>
<dbReference type="OrthoDB" id="4068191at2759"/>
<dbReference type="FunCoup" id="G8JMX7">
    <property type="interactions" value="37"/>
</dbReference>
<dbReference type="AlphaFoldDB" id="G8JMX7"/>
<dbReference type="HOGENOM" id="CLU_731638_0_0_1"/>
<dbReference type="KEGG" id="erc:Ecym_1193"/>
<sequence length="378" mass="43650">MVDCSTLFETKSIAEVEDFNLSLSLDLVQAKNQLNTQLQSSYRNILGICDNIQDLYHASKDLDSSFMDLCFNDKEYKLGRIEDLDILELKVASQSTNTPSSGWITATKKTNDILNLSNWALSISYFKTQPNTMNFQRMIEEFNAVGKQHADEHSVLIIRNCKSLEAFLVAESALKLNIEQLVELYMALEKFTCYEFGFDVFKRLMDRLLTDHHKILAHGASPVQEFVKRQEFIDGIRDKILQDIDSQWLKYNEHAKNPKDPEFSPYNQHTINTDINRYVHDLSHYEQGLTTPQRTLLCSCVKNTSAMVAELSKLKGTNSKISEIKVRWRNLLSKELEHAEESDPKTIDDPSDITTKLIAERDRDRYCKFLKDTLEQLQ</sequence>
<gene>
    <name evidence="1" type="ordered locus">Ecym_1193</name>
</gene>
<dbReference type="eggNOG" id="ENOG502SBF7">
    <property type="taxonomic scope" value="Eukaryota"/>
</dbReference>
<dbReference type="RefSeq" id="XP_003644258.1">
    <property type="nucleotide sequence ID" value="XM_003644210.1"/>
</dbReference>
<reference evidence="2" key="1">
    <citation type="journal article" date="2012" name="G3 (Bethesda)">
        <title>Pichia sorbitophila, an interspecies yeast hybrid reveals early steps of genome resolution following polyploidization.</title>
        <authorList>
            <person name="Leh Louis V."/>
            <person name="Despons L."/>
            <person name="Friedrich A."/>
            <person name="Martin T."/>
            <person name="Durrens P."/>
            <person name="Casaregola S."/>
            <person name="Neuveglise C."/>
            <person name="Fairhead C."/>
            <person name="Marck C."/>
            <person name="Cruz J.A."/>
            <person name="Straub M.L."/>
            <person name="Kugler V."/>
            <person name="Sacerdot C."/>
            <person name="Uzunov Z."/>
            <person name="Thierry A."/>
            <person name="Weiss S."/>
            <person name="Bleykasten C."/>
            <person name="De Montigny J."/>
            <person name="Jacques N."/>
            <person name="Jung P."/>
            <person name="Lemaire M."/>
            <person name="Mallet S."/>
            <person name="Morel G."/>
            <person name="Richard G.F."/>
            <person name="Sarkar A."/>
            <person name="Savel G."/>
            <person name="Schacherer J."/>
            <person name="Seret M.L."/>
            <person name="Talla E."/>
            <person name="Samson G."/>
            <person name="Jubin C."/>
            <person name="Poulain J."/>
            <person name="Vacherie B."/>
            <person name="Barbe V."/>
            <person name="Pelletier E."/>
            <person name="Sherman D.J."/>
            <person name="Westhof E."/>
            <person name="Weissenbach J."/>
            <person name="Baret P.V."/>
            <person name="Wincker P."/>
            <person name="Gaillardin C."/>
            <person name="Dujon B."/>
            <person name="Souciet J.L."/>
        </authorList>
    </citation>
    <scope>NUCLEOTIDE SEQUENCE [LARGE SCALE GENOMIC DNA]</scope>
    <source>
        <strain evidence="2">CBS 270.75 / DBVPG 7215 / KCTC 17166 / NRRL Y-17582</strain>
    </source>
</reference>
<protein>
    <submittedName>
        <fullName evidence="1">Uncharacterized protein</fullName>
    </submittedName>
</protein>
<name>G8JMX7_ERECY</name>
<dbReference type="InParanoid" id="G8JMX7"/>